<dbReference type="InterPro" id="IPR013098">
    <property type="entry name" value="Ig_I-set"/>
</dbReference>
<evidence type="ECO:0000256" key="2">
    <source>
        <dbReference type="ARBA" id="ARBA00023157"/>
    </source>
</evidence>
<evidence type="ECO:0000256" key="1">
    <source>
        <dbReference type="ARBA" id="ARBA00022737"/>
    </source>
</evidence>
<dbReference type="InterPro" id="IPR036179">
    <property type="entry name" value="Ig-like_dom_sf"/>
</dbReference>
<gene>
    <name evidence="7" type="ORF">OFUS_LOCUS12445</name>
</gene>
<keyword evidence="5" id="KW-0812">Transmembrane</keyword>
<evidence type="ECO:0000313" key="8">
    <source>
        <dbReference type="Proteomes" id="UP000749559"/>
    </source>
</evidence>
<dbReference type="OrthoDB" id="428111at2759"/>
<dbReference type="SUPFAM" id="SSF48726">
    <property type="entry name" value="Immunoglobulin"/>
    <property type="match status" value="7"/>
</dbReference>
<accession>A0A8J1U155</accession>
<dbReference type="InterPro" id="IPR003598">
    <property type="entry name" value="Ig_sub2"/>
</dbReference>
<keyword evidence="2" id="KW-1015">Disulfide bond</keyword>
<feature type="region of interest" description="Disordered" evidence="4">
    <location>
        <begin position="1540"/>
        <end position="1629"/>
    </location>
</feature>
<sequence>MKLKLLILTVIATVGFPSRIYADIEFLKNPEPTAVIFGHDTRFDCSAIDVPENRPISYLWYFNGDHISVTLPKASVFQNQSLYIPKVNQEALGIYQCQVSLAGISDSTKTSQEATLVEAFINKDFYENPGNITTQDGNITELRCITPISAPPFSVSWEKDGQPFTKGSQVTAIFGDKGDGGAARVSVDLQFKTSLELQGVYRCVAVNLVTKQTVRSYPGTVSVTLITKRPYFETELPRSVMGSLDHPFTVDCHIVGTPTPTITWRRGARAVIATKTIYVFSNGSLHFTQLANGDSGQYSCIGSNSEGTVRSRPVRISAASIGLVFKTEPIDVVAVAGRSGSLLCQPPDSTPPAKIIWYKDNTKFIERQGIYAVKILPSGELFFTNVQLEDAGDYFCVAINEFAMPSTRTSRKAVLTIKASPIFTQPPVPQSIIKGRLLHMICRVSGDPAPSISWYNNNGEITTADPRVTYRDLKQELILNDVNKQDEGTYFCRASNVYGSPSSPQVYVQVIVPPEIIDSVEDEIVSEGFSILMKCGVYGDPTPSVTWYKDGIELKPLPSHMSMLTNGLSIYPVDSSDSGLYRCRAVNIGGVKEREGRLTVQVFPKFVLKPSDRTVNKSQGVVLECVATGSPQPQLTWLFNNSENLPTGVVMSQDLTSLIIRNIQEKHAGKFTCRATNVIQTIEASGIITVQVKPLIASIDGTYIIQQNRDLLLTCVARGDPSPGFQWYKGRKLLTHSLDSRVTFPQANQLLVKYMRKQDAGIFTCVAHNAAGLDELDVAVYVRDPPRPPVLLTPFAISTRSINVTWVPVQQDVNNNVSYFVVQYREDRIPPMEYLTYRDDIHPDMTSLELGGLRPATLYLVRMAARNEVGQGQFGSELVTKTYETAPSMPRNMRLVKGGPREVDVAWEMPEFSNGQIRTYQVHIRLSAEEEFRVSEIEVPTLPLQRWTLKGLHPYRMYQVKVRGATIQGTMELWGNFSDLMSFNTSMAEPDTAPSGVNVTVLSNTSFHIQWKKIPFEDENGPIREYKVIYTDLLTSVVYSKTVDATRTNISHSLHPWREYSIQVFGYNDVGSSPGSATHIVKTLPGVPTGAPADVNATALTSSDIFIQWKELELTRRNSIISGYDLQYKLSGSGDNYTSVFVNATIFSYLISGLLPYTSYDIRLRSFTDQIDGGLGPFTDLTTVETLQDLPGPVANVVAISSSYSVTLSWEPPLLPNGIVTSYNITYKQIPVPPPKTSKYFGNELKLRDSYYSPGAKQAWLDPQIKLSPGRLSKWSIMVHPGIIEDTPARLQIWQVVNRELATGQFKLVWEKEVLIRSSAGQQEFLLNDTEQFTVNAENRVGWQFETDLGPISYEHSLGHDIFFLGIKDGAAPIIGNSYQFLRKPSTIFSIGVDVEVSGNESSIITSNPSIDYNTTYVMATENTSVVIDNLLPSSRYRFTVVAETAAGLGPVAVETTAKTLTLTTQVVTTDAPTSESDVTTDALTTALQTSPPLAQGLSERDVPIVIGASVVGGLVLIIIVAVIVYFCCRHRRQKQRRNKPIYFVPPPSAIPTERSVAAGTQASTRDPDATIDQLSTDLDYDPTPEIEQRPLPRGEGGGHHRGEGRAYPRSSQSSQEPSSRQYRSDRGDTYNEDYETIQELEVTSTGITGISNPGFRASDLPIERPPGGSDVVPTVPTDPVYAQVDRAKKNRMRSRSAAAIAAQRNRASALYQDTDSLVNNESVVVYDERTAL</sequence>
<evidence type="ECO:0000256" key="5">
    <source>
        <dbReference type="SAM" id="Phobius"/>
    </source>
</evidence>
<organism evidence="7 8">
    <name type="scientific">Owenia fusiformis</name>
    <name type="common">Polychaete worm</name>
    <dbReference type="NCBI Taxonomy" id="6347"/>
    <lineage>
        <taxon>Eukaryota</taxon>
        <taxon>Metazoa</taxon>
        <taxon>Spiralia</taxon>
        <taxon>Lophotrochozoa</taxon>
        <taxon>Annelida</taxon>
        <taxon>Polychaeta</taxon>
        <taxon>Sedentaria</taxon>
        <taxon>Canalipalpata</taxon>
        <taxon>Sabellida</taxon>
        <taxon>Oweniida</taxon>
        <taxon>Oweniidae</taxon>
        <taxon>Owenia</taxon>
    </lineage>
</organism>
<comment type="caution">
    <text evidence="7">The sequence shown here is derived from an EMBL/GenBank/DDBJ whole genome shotgun (WGS) entry which is preliminary data.</text>
</comment>
<feature type="compositionally biased region" description="Basic and acidic residues" evidence="4">
    <location>
        <begin position="1587"/>
        <end position="1607"/>
    </location>
</feature>
<name>A0A8J1U155_OWEFU</name>
<dbReference type="Pfam" id="PF00041">
    <property type="entry name" value="fn3"/>
    <property type="match status" value="4"/>
</dbReference>
<dbReference type="SUPFAM" id="SSF49265">
    <property type="entry name" value="Fibronectin type III"/>
    <property type="match status" value="3"/>
</dbReference>
<keyword evidence="8" id="KW-1185">Reference proteome</keyword>
<dbReference type="PANTHER" id="PTHR10075">
    <property type="entry name" value="BASIGIN RELATED"/>
    <property type="match status" value="1"/>
</dbReference>
<reference evidence="7" key="1">
    <citation type="submission" date="2022-03" db="EMBL/GenBank/DDBJ databases">
        <authorList>
            <person name="Martin C."/>
        </authorList>
    </citation>
    <scope>NUCLEOTIDE SEQUENCE</scope>
</reference>
<keyword evidence="1" id="KW-0677">Repeat</keyword>
<dbReference type="Pfam" id="PF13927">
    <property type="entry name" value="Ig_3"/>
    <property type="match status" value="2"/>
</dbReference>
<dbReference type="InterPro" id="IPR003961">
    <property type="entry name" value="FN3_dom"/>
</dbReference>
<dbReference type="Pfam" id="PF07679">
    <property type="entry name" value="I-set"/>
    <property type="match status" value="4"/>
</dbReference>
<keyword evidence="6" id="KW-0732">Signal</keyword>
<dbReference type="InterPro" id="IPR003599">
    <property type="entry name" value="Ig_sub"/>
</dbReference>
<evidence type="ECO:0000313" key="7">
    <source>
        <dbReference type="EMBL" id="CAH1786577.1"/>
    </source>
</evidence>
<dbReference type="CDD" id="cd00063">
    <property type="entry name" value="FN3"/>
    <property type="match status" value="6"/>
</dbReference>
<dbReference type="SMART" id="SM00060">
    <property type="entry name" value="FN3"/>
    <property type="match status" value="5"/>
</dbReference>
<dbReference type="PRINTS" id="PR00014">
    <property type="entry name" value="FNTYPEIII"/>
</dbReference>
<keyword evidence="5" id="KW-0472">Membrane</keyword>
<feature type="transmembrane region" description="Helical" evidence="5">
    <location>
        <begin position="1505"/>
        <end position="1529"/>
    </location>
</feature>
<dbReference type="InterPro" id="IPR013783">
    <property type="entry name" value="Ig-like_fold"/>
</dbReference>
<dbReference type="InterPro" id="IPR007110">
    <property type="entry name" value="Ig-like_dom"/>
</dbReference>
<dbReference type="FunFam" id="2.60.40.10:FF:000032">
    <property type="entry name" value="palladin isoform X1"/>
    <property type="match status" value="3"/>
</dbReference>
<keyword evidence="5" id="KW-1133">Transmembrane helix</keyword>
<dbReference type="PANTHER" id="PTHR10075:SF14">
    <property type="entry name" value="CELL ADHESION MOLECULE DSCAM2-RELATED"/>
    <property type="match status" value="1"/>
</dbReference>
<dbReference type="SMART" id="SM00408">
    <property type="entry name" value="IGc2"/>
    <property type="match status" value="7"/>
</dbReference>
<dbReference type="InterPro" id="IPR036116">
    <property type="entry name" value="FN3_sf"/>
</dbReference>
<dbReference type="Gene3D" id="2.60.40.10">
    <property type="entry name" value="Immunoglobulins"/>
    <property type="match status" value="14"/>
</dbReference>
<dbReference type="PROSITE" id="PS50835">
    <property type="entry name" value="IG_LIKE"/>
    <property type="match status" value="8"/>
</dbReference>
<feature type="compositionally biased region" description="Low complexity" evidence="4">
    <location>
        <begin position="1608"/>
        <end position="1622"/>
    </location>
</feature>
<keyword evidence="3" id="KW-0393">Immunoglobulin domain</keyword>
<evidence type="ECO:0000256" key="4">
    <source>
        <dbReference type="SAM" id="MobiDB-lite"/>
    </source>
</evidence>
<proteinExistence type="predicted"/>
<dbReference type="SMART" id="SM00409">
    <property type="entry name" value="IG"/>
    <property type="match status" value="8"/>
</dbReference>
<feature type="signal peptide" evidence="6">
    <location>
        <begin position="1"/>
        <end position="22"/>
    </location>
</feature>
<dbReference type="EMBL" id="CAIIXF020000006">
    <property type="protein sequence ID" value="CAH1786577.1"/>
    <property type="molecule type" value="Genomic_DNA"/>
</dbReference>
<feature type="chain" id="PRO_5043826279" evidence="6">
    <location>
        <begin position="23"/>
        <end position="1733"/>
    </location>
</feature>
<protein>
    <submittedName>
        <fullName evidence="7">Uncharacterized protein</fullName>
    </submittedName>
</protein>
<dbReference type="PROSITE" id="PS50853">
    <property type="entry name" value="FN3"/>
    <property type="match status" value="5"/>
</dbReference>
<evidence type="ECO:0000256" key="3">
    <source>
        <dbReference type="ARBA" id="ARBA00023319"/>
    </source>
</evidence>
<dbReference type="Proteomes" id="UP000749559">
    <property type="component" value="Unassembled WGS sequence"/>
</dbReference>
<evidence type="ECO:0000256" key="6">
    <source>
        <dbReference type="SAM" id="SignalP"/>
    </source>
</evidence>